<dbReference type="SUPFAM" id="SSF81383">
    <property type="entry name" value="F-box domain"/>
    <property type="match status" value="1"/>
</dbReference>
<organism evidence="2 3">
    <name type="scientific">Fusarium langsethiae</name>
    <dbReference type="NCBI Taxonomy" id="179993"/>
    <lineage>
        <taxon>Eukaryota</taxon>
        <taxon>Fungi</taxon>
        <taxon>Dikarya</taxon>
        <taxon>Ascomycota</taxon>
        <taxon>Pezizomycotina</taxon>
        <taxon>Sordariomycetes</taxon>
        <taxon>Hypocreomycetidae</taxon>
        <taxon>Hypocreales</taxon>
        <taxon>Nectriaceae</taxon>
        <taxon>Fusarium</taxon>
    </lineage>
</organism>
<proteinExistence type="predicted"/>
<comment type="caution">
    <text evidence="2">The sequence shown here is derived from an EMBL/GenBank/DDBJ whole genome shotgun (WGS) entry which is preliminary data.</text>
</comment>
<dbReference type="PROSITE" id="PS50181">
    <property type="entry name" value="FBOX"/>
    <property type="match status" value="1"/>
</dbReference>
<dbReference type="OrthoDB" id="5422579at2759"/>
<accession>A0A0N0DB98</accession>
<reference evidence="2 3" key="1">
    <citation type="submission" date="2015-04" db="EMBL/GenBank/DDBJ databases">
        <title>The draft genome sequence of Fusarium langsethiae, a T-2/HT-2 mycotoxin producer.</title>
        <authorList>
            <person name="Lysoe E."/>
            <person name="Divon H.H."/>
            <person name="Terzi V."/>
            <person name="Orru L."/>
            <person name="Lamontanara A."/>
            <person name="Kolseth A.-K."/>
            <person name="Frandsen R.J."/>
            <person name="Nielsen K."/>
            <person name="Thrane U."/>
        </authorList>
    </citation>
    <scope>NUCLEOTIDE SEQUENCE [LARGE SCALE GENOMIC DNA]</scope>
    <source>
        <strain evidence="2 3">Fl201059</strain>
    </source>
</reference>
<dbReference type="EMBL" id="JXCE01000638">
    <property type="protein sequence ID" value="KPA36445.1"/>
    <property type="molecule type" value="Genomic_DNA"/>
</dbReference>
<evidence type="ECO:0000313" key="3">
    <source>
        <dbReference type="Proteomes" id="UP000037904"/>
    </source>
</evidence>
<dbReference type="Proteomes" id="UP000037904">
    <property type="component" value="Unassembled WGS sequence"/>
</dbReference>
<name>A0A0N0DB98_FUSLA</name>
<feature type="domain" description="F-box" evidence="1">
    <location>
        <begin position="11"/>
        <end position="59"/>
    </location>
</feature>
<evidence type="ECO:0000313" key="2">
    <source>
        <dbReference type="EMBL" id="KPA36445.1"/>
    </source>
</evidence>
<dbReference type="AlphaFoldDB" id="A0A0N0DB98"/>
<keyword evidence="3" id="KW-1185">Reference proteome</keyword>
<dbReference type="InterPro" id="IPR036047">
    <property type="entry name" value="F-box-like_dom_sf"/>
</dbReference>
<evidence type="ECO:0000259" key="1">
    <source>
        <dbReference type="PROSITE" id="PS50181"/>
    </source>
</evidence>
<sequence>MALSVQHQESSTTLTCLPIELLGQVISSLHNSDIKNLRETCTFFHKIAQLRLNRVFLSTNPRDIQVFTAVAEHDVLRLGVQEIIYDDARFWNEYATPMDDWLPEDDELQAATGIPSWYRYLYDDDVADAKDSFETGTETCGGLATKEVSETLWNVEESYKNYQELLQGQTEVISQGRDIDALRFGLLRFPNLRRVTLTILTHGKLSEPFYYTPTIRALPSGLIYPLARGWPGTDMYDEELYGETWGGEKEKWRGFCVLTHGIAEHIRENPATRISEFSIEVDQILAGISLRLFDDTECSEYKDLITVLSYPGFRRFDLPLDCTYIWGRQEWAVFHSRQFHDLPSNATDLQHISLSTNMDFHSALWEVISREERRPPLRCIFPIDKWSNLRHFSLSRFFVKQEDAMDFLGILPPTLKSLELSHLEFVPWYAGSYRGLFEEMRRSLGWRERAPENQPKIVVFVEGRGSLIDVSFEVEDYLYNHGDNPFTVGSNPLFREKRHYVFSDVGTKVDVLSPGYKRLEFPIYD</sequence>
<protein>
    <recommendedName>
        <fullName evidence="1">F-box domain-containing protein</fullName>
    </recommendedName>
</protein>
<dbReference type="InterPro" id="IPR001810">
    <property type="entry name" value="F-box_dom"/>
</dbReference>
<gene>
    <name evidence="2" type="ORF">FLAG1_10786</name>
</gene>